<dbReference type="InterPro" id="IPR005016">
    <property type="entry name" value="TDE1/TMS"/>
</dbReference>
<keyword evidence="5 7" id="KW-0472">Membrane</keyword>
<feature type="transmembrane region" description="Helical" evidence="7">
    <location>
        <begin position="295"/>
        <end position="314"/>
    </location>
</feature>
<evidence type="ECO:0000256" key="3">
    <source>
        <dbReference type="ARBA" id="ARBA00022692"/>
    </source>
</evidence>
<feature type="region of interest" description="Disordered" evidence="6">
    <location>
        <begin position="329"/>
        <end position="370"/>
    </location>
</feature>
<name>A0A0G4F0D0_9ALVE</name>
<dbReference type="AlphaFoldDB" id="A0A0G4F0D0"/>
<protein>
    <submittedName>
        <fullName evidence="8">Uncharacterized protein</fullName>
    </submittedName>
</protein>
<accession>A0A0G4F0D0</accession>
<proteinExistence type="inferred from homology"/>
<dbReference type="Pfam" id="PF03348">
    <property type="entry name" value="Serinc"/>
    <property type="match status" value="1"/>
</dbReference>
<feature type="transmembrane region" description="Helical" evidence="7">
    <location>
        <begin position="236"/>
        <end position="256"/>
    </location>
</feature>
<keyword evidence="4 7" id="KW-1133">Transmembrane helix</keyword>
<keyword evidence="3 7" id="KW-0812">Transmembrane</keyword>
<dbReference type="EMBL" id="CDMZ01000038">
    <property type="protein sequence ID" value="CEM05172.1"/>
    <property type="molecule type" value="Genomic_DNA"/>
</dbReference>
<reference evidence="8" key="1">
    <citation type="submission" date="2014-11" db="EMBL/GenBank/DDBJ databases">
        <authorList>
            <person name="Otto D Thomas"/>
            <person name="Naeem Raeece"/>
        </authorList>
    </citation>
    <scope>NUCLEOTIDE SEQUENCE</scope>
</reference>
<evidence type="ECO:0000256" key="6">
    <source>
        <dbReference type="SAM" id="MobiDB-lite"/>
    </source>
</evidence>
<dbReference type="PANTHER" id="PTHR10383:SF9">
    <property type="entry name" value="SERINE INCORPORATOR, ISOFORM F"/>
    <property type="match status" value="1"/>
</dbReference>
<dbReference type="VEuPathDB" id="CryptoDB:Cvel_14501"/>
<evidence type="ECO:0000256" key="1">
    <source>
        <dbReference type="ARBA" id="ARBA00004141"/>
    </source>
</evidence>
<dbReference type="PANTHER" id="PTHR10383">
    <property type="entry name" value="SERINE INCORPORATOR"/>
    <property type="match status" value="1"/>
</dbReference>
<feature type="transmembrane region" description="Helical" evidence="7">
    <location>
        <begin position="102"/>
        <end position="123"/>
    </location>
</feature>
<feature type="transmembrane region" description="Helical" evidence="7">
    <location>
        <begin position="202"/>
        <end position="229"/>
    </location>
</feature>
<evidence type="ECO:0000256" key="4">
    <source>
        <dbReference type="ARBA" id="ARBA00022989"/>
    </source>
</evidence>
<evidence type="ECO:0000256" key="7">
    <source>
        <dbReference type="SAM" id="Phobius"/>
    </source>
</evidence>
<feature type="transmembrane region" description="Helical" evidence="7">
    <location>
        <begin position="414"/>
        <end position="439"/>
    </location>
</feature>
<feature type="transmembrane region" description="Helical" evidence="7">
    <location>
        <begin position="135"/>
        <end position="153"/>
    </location>
</feature>
<comment type="similarity">
    <text evidence="2">Belongs to the TDE1 family.</text>
</comment>
<comment type="subcellular location">
    <subcellularLocation>
        <location evidence="1">Membrane</location>
        <topology evidence="1">Multi-pass membrane protein</topology>
    </subcellularLocation>
</comment>
<evidence type="ECO:0000256" key="5">
    <source>
        <dbReference type="ARBA" id="ARBA00023136"/>
    </source>
</evidence>
<feature type="transmembrane region" description="Helical" evidence="7">
    <location>
        <begin position="380"/>
        <end position="402"/>
    </location>
</feature>
<sequence length="444" mass="48594">MGGAVSAGCTALNVCCNTVTCLACLARCGKVNASLGKKLYFVLSVLAVILALLLRYNAFDWFSQWAWVSYLRFVSDCKKPAGLDYEIGTSDPRFTACLRNQAVYRVGFTLTTLATIAFLFSLLGKQAANGIHRNAWALKFVLLPILTMVWMFVPNSVFDGFSEACVYLSFIFIIIQLVSIVDFAYTINESLVEKYQETEKTVWLVLLIAGSVILVLSSWTGVALIYVYYTATLSKWVNSVTFVVGLLLAVFAATPWCPHGSLLTSACVMAYTTFTTWAAVVASPDYRDEEAKDSGWRLALGLILASLSLGWSSYSLASQPDLFHVNGANSSPPAADSQRETNVVDVGDKSGEEGDEETGTSTALQGGGGAAGNDSFESLLWFNFVMVTASFYITMLCSNWKLGSAEMYGRGWSVFWVQICGTWAVLLLYLWTLVAPIVFPERDF</sequence>
<organism evidence="8">
    <name type="scientific">Chromera velia CCMP2878</name>
    <dbReference type="NCBI Taxonomy" id="1169474"/>
    <lineage>
        <taxon>Eukaryota</taxon>
        <taxon>Sar</taxon>
        <taxon>Alveolata</taxon>
        <taxon>Colpodellida</taxon>
        <taxon>Chromeraceae</taxon>
        <taxon>Chromera</taxon>
    </lineage>
</organism>
<evidence type="ECO:0000313" key="8">
    <source>
        <dbReference type="EMBL" id="CEM05172.1"/>
    </source>
</evidence>
<evidence type="ECO:0000256" key="2">
    <source>
        <dbReference type="ARBA" id="ARBA00006665"/>
    </source>
</evidence>
<gene>
    <name evidence="8" type="ORF">Cvel_14501</name>
</gene>
<dbReference type="GO" id="GO:0016020">
    <property type="term" value="C:membrane"/>
    <property type="evidence" value="ECO:0007669"/>
    <property type="project" value="UniProtKB-SubCell"/>
</dbReference>
<feature type="transmembrane region" description="Helical" evidence="7">
    <location>
        <begin position="165"/>
        <end position="187"/>
    </location>
</feature>
<feature type="transmembrane region" description="Helical" evidence="7">
    <location>
        <begin position="39"/>
        <end position="56"/>
    </location>
</feature>